<dbReference type="eggNOG" id="KOG1721">
    <property type="taxonomic scope" value="Eukaryota"/>
</dbReference>
<feature type="region of interest" description="Disordered" evidence="5">
    <location>
        <begin position="170"/>
        <end position="203"/>
    </location>
</feature>
<gene>
    <name evidence="7" type="ORF">SCHCODRAFT_111188</name>
</gene>
<evidence type="ECO:0000256" key="1">
    <source>
        <dbReference type="ARBA" id="ARBA00022723"/>
    </source>
</evidence>
<dbReference type="RefSeq" id="XP_003029230.1">
    <property type="nucleotide sequence ID" value="XM_003029184.1"/>
</dbReference>
<dbReference type="InterPro" id="IPR013087">
    <property type="entry name" value="Znf_C2H2_type"/>
</dbReference>
<feature type="region of interest" description="Disordered" evidence="5">
    <location>
        <begin position="1"/>
        <end position="91"/>
    </location>
</feature>
<feature type="domain" description="C2H2-type" evidence="6">
    <location>
        <begin position="377"/>
        <end position="404"/>
    </location>
</feature>
<dbReference type="HOGENOM" id="CLU_027150_0_0_1"/>
<dbReference type="PANTHER" id="PTHR23235">
    <property type="entry name" value="KRUEPPEL-LIKE TRANSCRIPTION FACTOR"/>
    <property type="match status" value="1"/>
</dbReference>
<dbReference type="GO" id="GO:0000981">
    <property type="term" value="F:DNA-binding transcription factor activity, RNA polymerase II-specific"/>
    <property type="evidence" value="ECO:0007669"/>
    <property type="project" value="TreeGrafter"/>
</dbReference>
<keyword evidence="1" id="KW-0479">Metal-binding</keyword>
<dbReference type="PROSITE" id="PS00028">
    <property type="entry name" value="ZINC_FINGER_C2H2_1"/>
    <property type="match status" value="2"/>
</dbReference>
<feature type="non-terminal residue" evidence="7">
    <location>
        <position position="639"/>
    </location>
</feature>
<feature type="region of interest" description="Disordered" evidence="5">
    <location>
        <begin position="524"/>
        <end position="545"/>
    </location>
</feature>
<dbReference type="GeneID" id="9592190"/>
<dbReference type="Pfam" id="PF00096">
    <property type="entry name" value="zf-C2H2"/>
    <property type="match status" value="2"/>
</dbReference>
<name>D8QBC1_SCHCM</name>
<dbReference type="InterPro" id="IPR036236">
    <property type="entry name" value="Znf_C2H2_sf"/>
</dbReference>
<dbReference type="SMART" id="SM00355">
    <property type="entry name" value="ZnF_C2H2"/>
    <property type="match status" value="3"/>
</dbReference>
<sequence>MASTEAEGPAPPQEVPEYETEGEDWEGDDDEEDEDDGDIDAEAQEITRRLEAELAAMGALTEAPEPEHEHIPEQQYPDPPSPSASPRAQPTAIDLSRSHELVSTLSTIVSLVQRDPIIRAAFSTTHVPLVPGGSVLSVFTDIISSGSVGKGIALSLSQIVLSLAQSDSLFGHRPPPPVQTQKRKRDERENVPPPNPRPQKRQVVSQGHLAEQLSDAIALVANVINADPSKPLDPASVASMSSQLHQIFLFSVTSLGSAGSNAPALQEISGLIQIIGLLSGIQIGQNVSQPPSQPQPYATSTLASWSQPQPSTPYIGTAVYPCNINGCSKIFSRLFSLRTHQRAHFAERPFRCARCPASFARNHDLKRHAKLHDRTAWKCACCEKIFSRRDALKRHRDVARGRGTGCGAAPVTEVALDADHERGTREERRAKLWHNVGTGEPPPVDDHGLEEGEVLPEVVMMIQAAVLGLHAPLLARARSALGTAAVSAVAPGEEPQQTPATWATVFARAFAPRPVEAPAMITQPAQADAPAAPQTEPAAPPADQAAASAIIGDEVLASLPMIGLTDEQTRLLEEAIAHAASAAQAQAEAEADMEENAEDSESDDPEDEDAPRESETQPQGPDAPPTSPNVVVVANNTIS</sequence>
<dbReference type="VEuPathDB" id="FungiDB:SCHCODRAFT_02679824"/>
<evidence type="ECO:0000256" key="5">
    <source>
        <dbReference type="SAM" id="MobiDB-lite"/>
    </source>
</evidence>
<dbReference type="EMBL" id="GL377309">
    <property type="protein sequence ID" value="EFI94327.1"/>
    <property type="molecule type" value="Genomic_DNA"/>
</dbReference>
<dbReference type="KEGG" id="scm:SCHCO_02679824"/>
<feature type="compositionally biased region" description="Acidic residues" evidence="5">
    <location>
        <begin position="16"/>
        <end position="43"/>
    </location>
</feature>
<organism evidence="8">
    <name type="scientific">Schizophyllum commune (strain H4-8 / FGSC 9210)</name>
    <name type="common">Split gill fungus</name>
    <dbReference type="NCBI Taxonomy" id="578458"/>
    <lineage>
        <taxon>Eukaryota</taxon>
        <taxon>Fungi</taxon>
        <taxon>Dikarya</taxon>
        <taxon>Basidiomycota</taxon>
        <taxon>Agaricomycotina</taxon>
        <taxon>Agaricomycetes</taxon>
        <taxon>Agaricomycetidae</taxon>
        <taxon>Agaricales</taxon>
        <taxon>Schizophyllaceae</taxon>
        <taxon>Schizophyllum</taxon>
    </lineage>
</organism>
<evidence type="ECO:0000259" key="6">
    <source>
        <dbReference type="PROSITE" id="PS50157"/>
    </source>
</evidence>
<feature type="domain" description="C2H2-type" evidence="6">
    <location>
        <begin position="350"/>
        <end position="372"/>
    </location>
</feature>
<dbReference type="OMA" id="KLWNGIA"/>
<dbReference type="OrthoDB" id="8922241at2759"/>
<evidence type="ECO:0000313" key="7">
    <source>
        <dbReference type="EMBL" id="EFI94327.1"/>
    </source>
</evidence>
<proteinExistence type="predicted"/>
<dbReference type="PANTHER" id="PTHR23235:SF120">
    <property type="entry name" value="KRUPPEL-LIKE FACTOR 15"/>
    <property type="match status" value="1"/>
</dbReference>
<evidence type="ECO:0000256" key="2">
    <source>
        <dbReference type="ARBA" id="ARBA00022771"/>
    </source>
</evidence>
<keyword evidence="8" id="KW-1185">Reference proteome</keyword>
<evidence type="ECO:0000256" key="3">
    <source>
        <dbReference type="ARBA" id="ARBA00022833"/>
    </source>
</evidence>
<feature type="compositionally biased region" description="Acidic residues" evidence="5">
    <location>
        <begin position="589"/>
        <end position="610"/>
    </location>
</feature>
<evidence type="ECO:0000313" key="8">
    <source>
        <dbReference type="Proteomes" id="UP000007431"/>
    </source>
</evidence>
<dbReference type="InParanoid" id="D8QBC1"/>
<dbReference type="SUPFAM" id="SSF57667">
    <property type="entry name" value="beta-beta-alpha zinc fingers"/>
    <property type="match status" value="1"/>
</dbReference>
<keyword evidence="3" id="KW-0862">Zinc</keyword>
<feature type="region of interest" description="Disordered" evidence="5">
    <location>
        <begin position="581"/>
        <end position="639"/>
    </location>
</feature>
<feature type="domain" description="C2H2-type" evidence="6">
    <location>
        <begin position="320"/>
        <end position="349"/>
    </location>
</feature>
<protein>
    <recommendedName>
        <fullName evidence="6">C2H2-type domain-containing protein</fullName>
    </recommendedName>
</protein>
<accession>D8QBC1</accession>
<dbReference type="Proteomes" id="UP000007431">
    <property type="component" value="Unassembled WGS sequence"/>
</dbReference>
<keyword evidence="2 4" id="KW-0863">Zinc-finger</keyword>
<dbReference type="GO" id="GO:0008270">
    <property type="term" value="F:zinc ion binding"/>
    <property type="evidence" value="ECO:0007669"/>
    <property type="project" value="UniProtKB-KW"/>
</dbReference>
<dbReference type="PROSITE" id="PS50157">
    <property type="entry name" value="ZINC_FINGER_C2H2_2"/>
    <property type="match status" value="3"/>
</dbReference>
<dbReference type="AlphaFoldDB" id="D8QBC1"/>
<dbReference type="GO" id="GO:0000978">
    <property type="term" value="F:RNA polymerase II cis-regulatory region sequence-specific DNA binding"/>
    <property type="evidence" value="ECO:0007669"/>
    <property type="project" value="TreeGrafter"/>
</dbReference>
<reference evidence="7 8" key="1">
    <citation type="journal article" date="2010" name="Nat. Biotechnol.">
        <title>Genome sequence of the model mushroom Schizophyllum commune.</title>
        <authorList>
            <person name="Ohm R.A."/>
            <person name="de Jong J.F."/>
            <person name="Lugones L.G."/>
            <person name="Aerts A."/>
            <person name="Kothe E."/>
            <person name="Stajich J.E."/>
            <person name="de Vries R.P."/>
            <person name="Record E."/>
            <person name="Levasseur A."/>
            <person name="Baker S.E."/>
            <person name="Bartholomew K.A."/>
            <person name="Coutinho P.M."/>
            <person name="Erdmann S."/>
            <person name="Fowler T.J."/>
            <person name="Gathman A.C."/>
            <person name="Lombard V."/>
            <person name="Henrissat B."/>
            <person name="Knabe N."/>
            <person name="Kuees U."/>
            <person name="Lilly W.W."/>
            <person name="Lindquist E."/>
            <person name="Lucas S."/>
            <person name="Magnuson J.K."/>
            <person name="Piumi F."/>
            <person name="Raudaskoski M."/>
            <person name="Salamov A."/>
            <person name="Schmutz J."/>
            <person name="Schwarze F.W.M.R."/>
            <person name="vanKuyk P.A."/>
            <person name="Horton J.S."/>
            <person name="Grigoriev I.V."/>
            <person name="Woesten H.A.B."/>
        </authorList>
    </citation>
    <scope>NUCLEOTIDE SEQUENCE [LARGE SCALE GENOMIC DNA]</scope>
    <source>
        <strain evidence="8">H4-8 / FGSC 9210</strain>
    </source>
</reference>
<dbReference type="Gene3D" id="3.30.160.60">
    <property type="entry name" value="Classic Zinc Finger"/>
    <property type="match status" value="2"/>
</dbReference>
<evidence type="ECO:0000256" key="4">
    <source>
        <dbReference type="PROSITE-ProRule" id="PRU00042"/>
    </source>
</evidence>